<comment type="subcellular location">
    <subcellularLocation>
        <location evidence="2">Chromosome</location>
        <location evidence="2">Centromere</location>
        <location evidence="2">Kinetochore</location>
    </subcellularLocation>
    <subcellularLocation>
        <location evidence="1">Nucleus</location>
    </subcellularLocation>
</comment>
<dbReference type="CDD" id="cd13732">
    <property type="entry name" value="HFD_CENP-W"/>
    <property type="match status" value="1"/>
</dbReference>
<organism evidence="8 9">
    <name type="scientific">Pseudomassariella vexata</name>
    <dbReference type="NCBI Taxonomy" id="1141098"/>
    <lineage>
        <taxon>Eukaryota</taxon>
        <taxon>Fungi</taxon>
        <taxon>Dikarya</taxon>
        <taxon>Ascomycota</taxon>
        <taxon>Pezizomycotina</taxon>
        <taxon>Sordariomycetes</taxon>
        <taxon>Xylariomycetidae</taxon>
        <taxon>Amphisphaeriales</taxon>
        <taxon>Pseudomassariaceae</taxon>
        <taxon>Pseudomassariella</taxon>
    </lineage>
</organism>
<dbReference type="SUPFAM" id="SSF47113">
    <property type="entry name" value="Histone-fold"/>
    <property type="match status" value="1"/>
</dbReference>
<keyword evidence="5" id="KW-0539">Nucleus</keyword>
<dbReference type="InterPro" id="IPR009072">
    <property type="entry name" value="Histone-fold"/>
</dbReference>
<reference evidence="8 9" key="1">
    <citation type="submission" date="2016-07" db="EMBL/GenBank/DDBJ databases">
        <title>Pervasive Adenine N6-methylation of Active Genes in Fungi.</title>
        <authorList>
            <consortium name="DOE Joint Genome Institute"/>
            <person name="Mondo S.J."/>
            <person name="Dannebaum R.O."/>
            <person name="Kuo R.C."/>
            <person name="Labutti K."/>
            <person name="Haridas S."/>
            <person name="Kuo A."/>
            <person name="Salamov A."/>
            <person name="Ahrendt S.R."/>
            <person name="Lipzen A."/>
            <person name="Sullivan W."/>
            <person name="Andreopoulos W.B."/>
            <person name="Clum A."/>
            <person name="Lindquist E."/>
            <person name="Daum C."/>
            <person name="Ramamoorthy G.K."/>
            <person name="Gryganskyi A."/>
            <person name="Culley D."/>
            <person name="Magnuson J.K."/>
            <person name="James T.Y."/>
            <person name="O'Malley M.A."/>
            <person name="Stajich J.E."/>
            <person name="Spatafora J.W."/>
            <person name="Visel A."/>
            <person name="Grigoriev I.V."/>
        </authorList>
    </citation>
    <scope>NUCLEOTIDE SEQUENCE [LARGE SCALE GENOMIC DNA]</scope>
    <source>
        <strain evidence="8 9">CBS 129021</strain>
    </source>
</reference>
<evidence type="ECO:0000256" key="2">
    <source>
        <dbReference type="ARBA" id="ARBA00004629"/>
    </source>
</evidence>
<evidence type="ECO:0000256" key="5">
    <source>
        <dbReference type="ARBA" id="ARBA00023242"/>
    </source>
</evidence>
<dbReference type="PANTHER" id="PTHR34832:SF1">
    <property type="entry name" value="CENTROMERE PROTEIN W"/>
    <property type="match status" value="1"/>
</dbReference>
<dbReference type="Proteomes" id="UP000193689">
    <property type="component" value="Unassembled WGS sequence"/>
</dbReference>
<dbReference type="FunFam" id="1.10.20.10:FF:000075">
    <property type="entry name" value="WGS project CABT00000000 data, contig 2.56"/>
    <property type="match status" value="1"/>
</dbReference>
<keyword evidence="4" id="KW-0995">Kinetochore</keyword>
<dbReference type="InterPro" id="IPR052484">
    <property type="entry name" value="CENP-W/WIP1"/>
</dbReference>
<dbReference type="GO" id="GO:0046982">
    <property type="term" value="F:protein heterodimerization activity"/>
    <property type="evidence" value="ECO:0007669"/>
    <property type="project" value="InterPro"/>
</dbReference>
<keyword evidence="9" id="KW-1185">Reference proteome</keyword>
<dbReference type="RefSeq" id="XP_040715549.1">
    <property type="nucleotide sequence ID" value="XM_040865287.1"/>
</dbReference>
<dbReference type="GO" id="GO:0005654">
    <property type="term" value="C:nucleoplasm"/>
    <property type="evidence" value="ECO:0007669"/>
    <property type="project" value="TreeGrafter"/>
</dbReference>
<dbReference type="EMBL" id="MCFJ01000007">
    <property type="protein sequence ID" value="ORY64135.1"/>
    <property type="molecule type" value="Genomic_DNA"/>
</dbReference>
<dbReference type="AlphaFoldDB" id="A0A1Y2DZS9"/>
<protein>
    <recommendedName>
        <fullName evidence="10">Transcription factor CBF/NF-Y/archaeal histone domain-containing protein</fullName>
    </recommendedName>
</protein>
<evidence type="ECO:0000256" key="4">
    <source>
        <dbReference type="ARBA" id="ARBA00022838"/>
    </source>
</evidence>
<dbReference type="GO" id="GO:0051382">
    <property type="term" value="P:kinetochore assembly"/>
    <property type="evidence" value="ECO:0007669"/>
    <property type="project" value="TreeGrafter"/>
</dbReference>
<dbReference type="GO" id="GO:0000278">
    <property type="term" value="P:mitotic cell cycle"/>
    <property type="evidence" value="ECO:0007669"/>
    <property type="project" value="TreeGrafter"/>
</dbReference>
<evidence type="ECO:0000256" key="1">
    <source>
        <dbReference type="ARBA" id="ARBA00004123"/>
    </source>
</evidence>
<evidence type="ECO:0000256" key="7">
    <source>
        <dbReference type="ARBA" id="ARBA00038432"/>
    </source>
</evidence>
<dbReference type="Gene3D" id="1.10.20.10">
    <property type="entry name" value="Histone, subunit A"/>
    <property type="match status" value="1"/>
</dbReference>
<evidence type="ECO:0008006" key="10">
    <source>
        <dbReference type="Google" id="ProtNLM"/>
    </source>
</evidence>
<keyword evidence="6" id="KW-0137">Centromere</keyword>
<sequence>MAPGQKLYPRSTVKKIVKAQSKCNVSKNADVMIFLDYVLFMQTLVKEAAIDSKQAGERGISAKSVKKVTAVGPIHKACPLFTTSPAAEAVRVGHTRQVQRLRTIFSVSCSYTCHAPMSTEALKRMGYRGTLCGSKVPCATWKMQHRSDRHQ</sequence>
<dbReference type="InParanoid" id="A0A1Y2DZS9"/>
<name>A0A1Y2DZS9_9PEZI</name>
<dbReference type="PANTHER" id="PTHR34832">
    <property type="entry name" value="CENTROMERE PROTEIN W"/>
    <property type="match status" value="1"/>
</dbReference>
<proteinExistence type="inferred from homology"/>
<evidence type="ECO:0000256" key="3">
    <source>
        <dbReference type="ARBA" id="ARBA00022454"/>
    </source>
</evidence>
<keyword evidence="3" id="KW-0158">Chromosome</keyword>
<evidence type="ECO:0000256" key="6">
    <source>
        <dbReference type="ARBA" id="ARBA00023328"/>
    </source>
</evidence>
<dbReference type="OrthoDB" id="2543597at2759"/>
<dbReference type="STRING" id="1141098.A0A1Y2DZS9"/>
<evidence type="ECO:0000313" key="9">
    <source>
        <dbReference type="Proteomes" id="UP000193689"/>
    </source>
</evidence>
<dbReference type="GO" id="GO:0000776">
    <property type="term" value="C:kinetochore"/>
    <property type="evidence" value="ECO:0007669"/>
    <property type="project" value="UniProtKB-KW"/>
</dbReference>
<comment type="caution">
    <text evidence="8">The sequence shown here is derived from an EMBL/GenBank/DDBJ whole genome shotgun (WGS) entry which is preliminary data.</text>
</comment>
<evidence type="ECO:0000313" key="8">
    <source>
        <dbReference type="EMBL" id="ORY64135.1"/>
    </source>
</evidence>
<gene>
    <name evidence="8" type="ORF">BCR38DRAFT_524244</name>
</gene>
<comment type="similarity">
    <text evidence="7">Belongs to the CENP-W/WIP1 family.</text>
</comment>
<accession>A0A1Y2DZS9</accession>
<dbReference type="GeneID" id="63781499"/>
<dbReference type="GO" id="GO:0007059">
    <property type="term" value="P:chromosome segregation"/>
    <property type="evidence" value="ECO:0007669"/>
    <property type="project" value="TreeGrafter"/>
</dbReference>